<proteinExistence type="predicted"/>
<gene>
    <name evidence="4" type="ORF">HZZ10_08085</name>
</gene>
<dbReference type="Gene3D" id="1.10.357.10">
    <property type="entry name" value="Tetracycline Repressor, domain 2"/>
    <property type="match status" value="1"/>
</dbReference>
<dbReference type="GO" id="GO:0000976">
    <property type="term" value="F:transcription cis-regulatory region binding"/>
    <property type="evidence" value="ECO:0007669"/>
    <property type="project" value="TreeGrafter"/>
</dbReference>
<dbReference type="GO" id="GO:0003700">
    <property type="term" value="F:DNA-binding transcription factor activity"/>
    <property type="evidence" value="ECO:0007669"/>
    <property type="project" value="TreeGrafter"/>
</dbReference>
<dbReference type="AlphaFoldDB" id="A0A853EVX1"/>
<evidence type="ECO:0000256" key="2">
    <source>
        <dbReference type="PROSITE-ProRule" id="PRU00335"/>
    </source>
</evidence>
<dbReference type="Proteomes" id="UP000561011">
    <property type="component" value="Unassembled WGS sequence"/>
</dbReference>
<dbReference type="InterPro" id="IPR050109">
    <property type="entry name" value="HTH-type_TetR-like_transc_reg"/>
</dbReference>
<evidence type="ECO:0000313" key="5">
    <source>
        <dbReference type="Proteomes" id="UP000561011"/>
    </source>
</evidence>
<evidence type="ECO:0000256" key="1">
    <source>
        <dbReference type="ARBA" id="ARBA00023125"/>
    </source>
</evidence>
<dbReference type="RefSeq" id="WP_179913134.1">
    <property type="nucleotide sequence ID" value="NZ_JACBYE010000015.1"/>
</dbReference>
<comment type="caution">
    <text evidence="4">The sequence shown here is derived from an EMBL/GenBank/DDBJ whole genome shotgun (WGS) entry which is preliminary data.</text>
</comment>
<dbReference type="SUPFAM" id="SSF46689">
    <property type="entry name" value="Homeodomain-like"/>
    <property type="match status" value="1"/>
</dbReference>
<evidence type="ECO:0000313" key="4">
    <source>
        <dbReference type="EMBL" id="NYS93483.1"/>
    </source>
</evidence>
<protein>
    <submittedName>
        <fullName evidence="4">TetR/AcrR family transcriptional regulator</fullName>
    </submittedName>
</protein>
<evidence type="ECO:0000259" key="3">
    <source>
        <dbReference type="PROSITE" id="PS50977"/>
    </source>
</evidence>
<dbReference type="InterPro" id="IPR009057">
    <property type="entry name" value="Homeodomain-like_sf"/>
</dbReference>
<dbReference type="PRINTS" id="PR00455">
    <property type="entry name" value="HTHTETR"/>
</dbReference>
<dbReference type="PANTHER" id="PTHR30055">
    <property type="entry name" value="HTH-TYPE TRANSCRIPTIONAL REGULATOR RUTR"/>
    <property type="match status" value="1"/>
</dbReference>
<accession>A0A853EVX1</accession>
<feature type="DNA-binding region" description="H-T-H motif" evidence="2">
    <location>
        <begin position="39"/>
        <end position="58"/>
    </location>
</feature>
<dbReference type="EMBL" id="JACBYE010000015">
    <property type="protein sequence ID" value="NYS93483.1"/>
    <property type="molecule type" value="Genomic_DNA"/>
</dbReference>
<dbReference type="InterPro" id="IPR001647">
    <property type="entry name" value="HTH_TetR"/>
</dbReference>
<keyword evidence="5" id="KW-1185">Reference proteome</keyword>
<dbReference type="Pfam" id="PF00440">
    <property type="entry name" value="TetR_N"/>
    <property type="match status" value="1"/>
</dbReference>
<dbReference type="PANTHER" id="PTHR30055:SF223">
    <property type="entry name" value="HTH-TYPE TRANSCRIPTIONAL REGULATOR UIDR"/>
    <property type="match status" value="1"/>
</dbReference>
<organism evidence="4 5">
    <name type="scientific">Sanguibacter inulinus</name>
    <dbReference type="NCBI Taxonomy" id="60922"/>
    <lineage>
        <taxon>Bacteria</taxon>
        <taxon>Bacillati</taxon>
        <taxon>Actinomycetota</taxon>
        <taxon>Actinomycetes</taxon>
        <taxon>Micrococcales</taxon>
        <taxon>Sanguibacteraceae</taxon>
        <taxon>Sanguibacter</taxon>
    </lineage>
</organism>
<keyword evidence="1 2" id="KW-0238">DNA-binding</keyword>
<name>A0A853EVX1_9MICO</name>
<sequence length="212" mass="21928">MTADPVVPPRKRLSRDERHAQLLDVARDLIRDDGTDELTLARLADRAGVTKPLVYDHFGGRSGVLAELYRAFEARQRDTLAAALDGAEPALPAVASVVASAYVDCCIAEGRELADVVSALAGSPTLDALRQEAQDEYLGMCRDALTPYSRTLDGAGLVGIVGAGDALGRAAITGRISADRARAALTKVVTALAAADGSVAAGETSIGAMPTA</sequence>
<feature type="domain" description="HTH tetR-type" evidence="3">
    <location>
        <begin position="16"/>
        <end position="76"/>
    </location>
</feature>
<dbReference type="PROSITE" id="PS50977">
    <property type="entry name" value="HTH_TETR_2"/>
    <property type="match status" value="1"/>
</dbReference>
<reference evidence="4 5" key="1">
    <citation type="submission" date="2020-07" db="EMBL/GenBank/DDBJ databases">
        <title>MOT database genomes.</title>
        <authorList>
            <person name="Joseph S."/>
            <person name="Aduse-Opoku J."/>
            <person name="Hashim A."/>
            <person name="Wade W."/>
            <person name="Curtis M."/>
        </authorList>
    </citation>
    <scope>NUCLEOTIDE SEQUENCE [LARGE SCALE GENOMIC DNA]</scope>
    <source>
        <strain evidence="4 5">DSM 100099</strain>
    </source>
</reference>